<name>A1ZXB2_MICM2</name>
<keyword evidence="2" id="KW-1185">Reference proteome</keyword>
<evidence type="ECO:0000313" key="1">
    <source>
        <dbReference type="EMBL" id="EAY24986.1"/>
    </source>
</evidence>
<gene>
    <name evidence="1" type="ORF">M23134_03700</name>
</gene>
<proteinExistence type="predicted"/>
<accession>A1ZXB2</accession>
<reference evidence="1 2" key="1">
    <citation type="submission" date="2007-01" db="EMBL/GenBank/DDBJ databases">
        <authorList>
            <person name="Haygood M."/>
            <person name="Podell S."/>
            <person name="Anderson C."/>
            <person name="Hopkinson B."/>
            <person name="Roe K."/>
            <person name="Barbeau K."/>
            <person name="Gaasterland T."/>
            <person name="Ferriera S."/>
            <person name="Johnson J."/>
            <person name="Kravitz S."/>
            <person name="Beeson K."/>
            <person name="Sutton G."/>
            <person name="Rogers Y.-H."/>
            <person name="Friedman R."/>
            <person name="Frazier M."/>
            <person name="Venter J.C."/>
        </authorList>
    </citation>
    <scope>NUCLEOTIDE SEQUENCE [LARGE SCALE GENOMIC DNA]</scope>
    <source>
        <strain evidence="1 2">ATCC 23134</strain>
    </source>
</reference>
<comment type="caution">
    <text evidence="1">The sequence shown here is derived from an EMBL/GenBank/DDBJ whole genome shotgun (WGS) entry which is preliminary data.</text>
</comment>
<sequence>MKVLFFNHTFDKTNYTPANVYLLKAYQATTSFTNQCFILFKLYSKHLI</sequence>
<dbReference type="EMBL" id="AAWS01000057">
    <property type="protein sequence ID" value="EAY24986.1"/>
    <property type="molecule type" value="Genomic_DNA"/>
</dbReference>
<organism evidence="1 2">
    <name type="scientific">Microscilla marina ATCC 23134</name>
    <dbReference type="NCBI Taxonomy" id="313606"/>
    <lineage>
        <taxon>Bacteria</taxon>
        <taxon>Pseudomonadati</taxon>
        <taxon>Bacteroidota</taxon>
        <taxon>Cytophagia</taxon>
        <taxon>Cytophagales</taxon>
        <taxon>Microscillaceae</taxon>
        <taxon>Microscilla</taxon>
    </lineage>
</organism>
<protein>
    <submittedName>
        <fullName evidence="1">Uncharacterized protein</fullName>
    </submittedName>
</protein>
<dbReference type="Proteomes" id="UP000004095">
    <property type="component" value="Unassembled WGS sequence"/>
</dbReference>
<dbReference type="AlphaFoldDB" id="A1ZXB2"/>
<evidence type="ECO:0000313" key="2">
    <source>
        <dbReference type="Proteomes" id="UP000004095"/>
    </source>
</evidence>